<comment type="caution">
    <text evidence="1">The sequence shown here is derived from an EMBL/GenBank/DDBJ whole genome shotgun (WGS) entry which is preliminary data.</text>
</comment>
<reference evidence="1 2" key="1">
    <citation type="journal article" date="2023" name="J. Hered.">
        <title>Chromosome-level genome of the wood stork (Mycteria americana) provides insight into avian chromosome evolution.</title>
        <authorList>
            <person name="Flamio R. Jr."/>
            <person name="Ramstad K.M."/>
        </authorList>
    </citation>
    <scope>NUCLEOTIDE SEQUENCE [LARGE SCALE GENOMIC DNA]</scope>
    <source>
        <strain evidence="1">JAX WOST 10</strain>
    </source>
</reference>
<protein>
    <submittedName>
        <fullName evidence="1">Uncharacterized protein</fullName>
    </submittedName>
</protein>
<evidence type="ECO:0000313" key="1">
    <source>
        <dbReference type="EMBL" id="KAK4825416.1"/>
    </source>
</evidence>
<organism evidence="1 2">
    <name type="scientific">Mycteria americana</name>
    <name type="common">Wood stork</name>
    <dbReference type="NCBI Taxonomy" id="33587"/>
    <lineage>
        <taxon>Eukaryota</taxon>
        <taxon>Metazoa</taxon>
        <taxon>Chordata</taxon>
        <taxon>Craniata</taxon>
        <taxon>Vertebrata</taxon>
        <taxon>Euteleostomi</taxon>
        <taxon>Archelosauria</taxon>
        <taxon>Archosauria</taxon>
        <taxon>Dinosauria</taxon>
        <taxon>Saurischia</taxon>
        <taxon>Theropoda</taxon>
        <taxon>Coelurosauria</taxon>
        <taxon>Aves</taxon>
        <taxon>Neognathae</taxon>
        <taxon>Neoaves</taxon>
        <taxon>Aequornithes</taxon>
        <taxon>Ciconiiformes</taxon>
        <taxon>Ciconiidae</taxon>
        <taxon>Mycteria</taxon>
    </lineage>
</organism>
<accession>A0AAN7NID5</accession>
<evidence type="ECO:0000313" key="2">
    <source>
        <dbReference type="Proteomes" id="UP001333110"/>
    </source>
</evidence>
<dbReference type="Proteomes" id="UP001333110">
    <property type="component" value="Unassembled WGS sequence"/>
</dbReference>
<sequence length="61" mass="6506">MIASLQPALSAAVFCINGKSLSERSVTSRSREVILPLYSTLLRTHQESPPGVLRSALGPPT</sequence>
<proteinExistence type="predicted"/>
<keyword evidence="2" id="KW-1185">Reference proteome</keyword>
<dbReference type="AlphaFoldDB" id="A0AAN7NID5"/>
<name>A0AAN7NID5_MYCAM</name>
<dbReference type="EMBL" id="JAUNZN010000003">
    <property type="protein sequence ID" value="KAK4825416.1"/>
    <property type="molecule type" value="Genomic_DNA"/>
</dbReference>
<gene>
    <name evidence="1" type="ORF">QYF61_027182</name>
</gene>